<gene>
    <name evidence="1" type="ORF">Gohar_012303</name>
</gene>
<comment type="caution">
    <text evidence="1">The sequence shown here is derived from an EMBL/GenBank/DDBJ whole genome shotgun (WGS) entry which is preliminary data.</text>
</comment>
<evidence type="ECO:0000313" key="2">
    <source>
        <dbReference type="Proteomes" id="UP000593560"/>
    </source>
</evidence>
<keyword evidence="2" id="KW-1185">Reference proteome</keyword>
<accession>A0A7J9GWJ3</accession>
<dbReference type="EMBL" id="JABFAD010000007">
    <property type="protein sequence ID" value="MBA0801967.1"/>
    <property type="molecule type" value="Genomic_DNA"/>
</dbReference>
<proteinExistence type="predicted"/>
<name>A0A7J9GWJ3_9ROSI</name>
<evidence type="ECO:0000313" key="1">
    <source>
        <dbReference type="EMBL" id="MBA0801967.1"/>
    </source>
</evidence>
<sequence length="47" mass="5715">MEYLRNRSGDCNSMALVRRITVVKKCFQMVKFPFIRREGNIVFKREF</sequence>
<reference evidence="1 2" key="1">
    <citation type="journal article" date="2019" name="Genome Biol. Evol.">
        <title>Insights into the evolution of the New World diploid cottons (Gossypium, subgenus Houzingenia) based on genome sequencing.</title>
        <authorList>
            <person name="Grover C.E."/>
            <person name="Arick M.A. 2nd"/>
            <person name="Thrash A."/>
            <person name="Conover J.L."/>
            <person name="Sanders W.S."/>
            <person name="Peterson D.G."/>
            <person name="Frelichowski J.E."/>
            <person name="Scheffler J.A."/>
            <person name="Scheffler B.E."/>
            <person name="Wendel J.F."/>
        </authorList>
    </citation>
    <scope>NUCLEOTIDE SEQUENCE [LARGE SCALE GENOMIC DNA]</scope>
    <source>
        <strain evidence="1">0</strain>
        <tissue evidence="1">Leaf</tissue>
    </source>
</reference>
<dbReference type="AlphaFoldDB" id="A0A7J9GWJ3"/>
<dbReference type="Proteomes" id="UP000593560">
    <property type="component" value="Unassembled WGS sequence"/>
</dbReference>
<protein>
    <submittedName>
        <fullName evidence="1">Uncharacterized protein</fullName>
    </submittedName>
</protein>
<organism evidence="1 2">
    <name type="scientific">Gossypium harknessii</name>
    <dbReference type="NCBI Taxonomy" id="34285"/>
    <lineage>
        <taxon>Eukaryota</taxon>
        <taxon>Viridiplantae</taxon>
        <taxon>Streptophyta</taxon>
        <taxon>Embryophyta</taxon>
        <taxon>Tracheophyta</taxon>
        <taxon>Spermatophyta</taxon>
        <taxon>Magnoliopsida</taxon>
        <taxon>eudicotyledons</taxon>
        <taxon>Gunneridae</taxon>
        <taxon>Pentapetalae</taxon>
        <taxon>rosids</taxon>
        <taxon>malvids</taxon>
        <taxon>Malvales</taxon>
        <taxon>Malvaceae</taxon>
        <taxon>Malvoideae</taxon>
        <taxon>Gossypium</taxon>
    </lineage>
</organism>